<evidence type="ECO:0000313" key="2">
    <source>
        <dbReference type="EMBL" id="VEE88897.1"/>
    </source>
</evidence>
<evidence type="ECO:0000313" key="3">
    <source>
        <dbReference type="EMBL" id="VEE93143.1"/>
    </source>
</evidence>
<dbReference type="Pfam" id="PF10734">
    <property type="entry name" value="DUF2523"/>
    <property type="match status" value="1"/>
</dbReference>
<organism evidence="4 6">
    <name type="scientific">Actinobacillus equuli</name>
    <dbReference type="NCBI Taxonomy" id="718"/>
    <lineage>
        <taxon>Bacteria</taxon>
        <taxon>Pseudomonadati</taxon>
        <taxon>Pseudomonadota</taxon>
        <taxon>Gammaproteobacteria</taxon>
        <taxon>Pasteurellales</taxon>
        <taxon>Pasteurellaceae</taxon>
        <taxon>Actinobacillus</taxon>
    </lineage>
</organism>
<feature type="transmembrane region" description="Helical" evidence="1">
    <location>
        <begin position="23"/>
        <end position="45"/>
    </location>
</feature>
<dbReference type="RefSeq" id="WP_039196833.1">
    <property type="nucleotide sequence ID" value="NZ_LR134310.1"/>
</dbReference>
<keyword evidence="1" id="KW-0472">Membrane</keyword>
<feature type="transmembrane region" description="Helical" evidence="1">
    <location>
        <begin position="65"/>
        <end position="85"/>
    </location>
</feature>
<keyword evidence="1" id="KW-0812">Transmembrane</keyword>
<dbReference type="EMBL" id="LR134310">
    <property type="protein sequence ID" value="VEE93157.1"/>
    <property type="molecule type" value="Genomic_DNA"/>
</dbReference>
<evidence type="ECO:0000313" key="6">
    <source>
        <dbReference type="Proteomes" id="UP000268529"/>
    </source>
</evidence>
<evidence type="ECO:0000313" key="5">
    <source>
        <dbReference type="EMBL" id="VEE93168.1"/>
    </source>
</evidence>
<gene>
    <name evidence="2" type="ORF">NCTC8529_00010</name>
    <name evidence="3" type="ORF">NCTC8529_02292</name>
    <name evidence="4" type="ORF">NCTC8529_02306</name>
    <name evidence="5" type="ORF">NCTC8529_02317</name>
</gene>
<keyword evidence="1" id="KW-1133">Transmembrane helix</keyword>
<protein>
    <submittedName>
        <fullName evidence="4">Protein of uncharacterized function (DUF2523)</fullName>
    </submittedName>
</protein>
<reference evidence="4 6" key="1">
    <citation type="submission" date="2018-12" db="EMBL/GenBank/DDBJ databases">
        <authorList>
            <consortium name="Pathogen Informatics"/>
        </authorList>
    </citation>
    <scope>NUCLEOTIDE SEQUENCE [LARGE SCALE GENOMIC DNA]</scope>
    <source>
        <strain evidence="4 6">NCTC8529</strain>
    </source>
</reference>
<evidence type="ECO:0000256" key="1">
    <source>
        <dbReference type="SAM" id="Phobius"/>
    </source>
</evidence>
<name>A0AAX3FME6_ACTEU</name>
<dbReference type="Proteomes" id="UP000268529">
    <property type="component" value="Chromosome"/>
</dbReference>
<evidence type="ECO:0000313" key="4">
    <source>
        <dbReference type="EMBL" id="VEE93157.1"/>
    </source>
</evidence>
<proteinExistence type="predicted"/>
<sequence>MGAIISFLSKSFSGILSFIFKSLVIKFVVFAIIFLVVTEVIPILFEVFIPEQELQQYFDSIPSEALFFLSAFKIDVGLQMILSAYMTRFMIRRIPFVG</sequence>
<dbReference type="GeneID" id="92744909"/>
<dbReference type="AlphaFoldDB" id="A0AAX3FME6"/>
<accession>A0AAX3FME6</accession>
<dbReference type="InterPro" id="IPR019670">
    <property type="entry name" value="DUF2523"/>
</dbReference>
<dbReference type="EMBL" id="LR134310">
    <property type="protein sequence ID" value="VEE93168.1"/>
    <property type="molecule type" value="Genomic_DNA"/>
</dbReference>
<dbReference type="EMBL" id="LR134310">
    <property type="protein sequence ID" value="VEE88897.1"/>
    <property type="molecule type" value="Genomic_DNA"/>
</dbReference>
<dbReference type="EMBL" id="LR134310">
    <property type="protein sequence ID" value="VEE93143.1"/>
    <property type="molecule type" value="Genomic_DNA"/>
</dbReference>